<proteinExistence type="predicted"/>
<dbReference type="EMBL" id="JBHSWU010001337">
    <property type="protein sequence ID" value="MFC6726719.1"/>
    <property type="molecule type" value="Genomic_DNA"/>
</dbReference>
<evidence type="ECO:0000313" key="1">
    <source>
        <dbReference type="EMBL" id="MFC6726719.1"/>
    </source>
</evidence>
<dbReference type="AlphaFoldDB" id="A0ABD5S4V6"/>
<sequence length="52" mass="5715">MSDEDDLEDAVGTFLGDAETVLSEYDQGYMDADAALDLLIDHIDDLEDAYEA</sequence>
<accession>A0ABD5S4V6</accession>
<keyword evidence="2" id="KW-1185">Reference proteome</keyword>
<evidence type="ECO:0000313" key="2">
    <source>
        <dbReference type="Proteomes" id="UP001596328"/>
    </source>
</evidence>
<dbReference type="Proteomes" id="UP001596328">
    <property type="component" value="Unassembled WGS sequence"/>
</dbReference>
<protein>
    <submittedName>
        <fullName evidence="1">Uncharacterized protein</fullName>
    </submittedName>
</protein>
<name>A0ABD5S4V6_9EURY</name>
<comment type="caution">
    <text evidence="1">The sequence shown here is derived from an EMBL/GenBank/DDBJ whole genome shotgun (WGS) entry which is preliminary data.</text>
</comment>
<reference evidence="1 2" key="1">
    <citation type="journal article" date="2019" name="Int. J. Syst. Evol. Microbiol.">
        <title>The Global Catalogue of Microorganisms (GCM) 10K type strain sequencing project: providing services to taxonomists for standard genome sequencing and annotation.</title>
        <authorList>
            <consortium name="The Broad Institute Genomics Platform"/>
            <consortium name="The Broad Institute Genome Sequencing Center for Infectious Disease"/>
            <person name="Wu L."/>
            <person name="Ma J."/>
        </authorList>
    </citation>
    <scope>NUCLEOTIDE SEQUENCE [LARGE SCALE GENOMIC DNA]</scope>
    <source>
        <strain evidence="1 2">NBRC 111368</strain>
    </source>
</reference>
<organism evidence="1 2">
    <name type="scientific">Halobium palmae</name>
    <dbReference type="NCBI Taxonomy" id="1776492"/>
    <lineage>
        <taxon>Archaea</taxon>
        <taxon>Methanobacteriati</taxon>
        <taxon>Methanobacteriota</taxon>
        <taxon>Stenosarchaea group</taxon>
        <taxon>Halobacteria</taxon>
        <taxon>Halobacteriales</taxon>
        <taxon>Haloferacaceae</taxon>
        <taxon>Halobium</taxon>
    </lineage>
</organism>
<gene>
    <name evidence="1" type="ORF">ACFQE1_20570</name>
</gene>